<gene>
    <name evidence="1" type="ORF">ANN_13459</name>
</gene>
<reference evidence="1 2" key="1">
    <citation type="journal article" date="2022" name="Allergy">
        <title>Genome assembly and annotation of Periplaneta americana reveal a comprehensive cockroach allergen profile.</title>
        <authorList>
            <person name="Wang L."/>
            <person name="Xiong Q."/>
            <person name="Saelim N."/>
            <person name="Wang L."/>
            <person name="Nong W."/>
            <person name="Wan A.T."/>
            <person name="Shi M."/>
            <person name="Liu X."/>
            <person name="Cao Q."/>
            <person name="Hui J.H.L."/>
            <person name="Sookrung N."/>
            <person name="Leung T.F."/>
            <person name="Tungtrongchitr A."/>
            <person name="Tsui S.K.W."/>
        </authorList>
    </citation>
    <scope>NUCLEOTIDE SEQUENCE [LARGE SCALE GENOMIC DNA]</scope>
    <source>
        <strain evidence="1">PWHHKU_190912</strain>
    </source>
</reference>
<evidence type="ECO:0000313" key="1">
    <source>
        <dbReference type="EMBL" id="KAJ4446762.1"/>
    </source>
</evidence>
<protein>
    <submittedName>
        <fullName evidence="1">Uncharacterized protein</fullName>
    </submittedName>
</protein>
<keyword evidence="2" id="KW-1185">Reference proteome</keyword>
<organism evidence="1 2">
    <name type="scientific">Periplaneta americana</name>
    <name type="common">American cockroach</name>
    <name type="synonym">Blatta americana</name>
    <dbReference type="NCBI Taxonomy" id="6978"/>
    <lineage>
        <taxon>Eukaryota</taxon>
        <taxon>Metazoa</taxon>
        <taxon>Ecdysozoa</taxon>
        <taxon>Arthropoda</taxon>
        <taxon>Hexapoda</taxon>
        <taxon>Insecta</taxon>
        <taxon>Pterygota</taxon>
        <taxon>Neoptera</taxon>
        <taxon>Polyneoptera</taxon>
        <taxon>Dictyoptera</taxon>
        <taxon>Blattodea</taxon>
        <taxon>Blattoidea</taxon>
        <taxon>Blattidae</taxon>
        <taxon>Blattinae</taxon>
        <taxon>Periplaneta</taxon>
    </lineage>
</organism>
<name>A0ABQ8TM18_PERAM</name>
<accession>A0ABQ8TM18</accession>
<proteinExistence type="predicted"/>
<sequence length="160" mass="18555">MRWRAYARAAMNSEFSKSHLTDRLYTATYTHRPTLLSTDVHIRTDHVRYTLRYLHCFSVVSCPHPSDSAFIGILPRHRCRQEEMCVKTLKLRHDGLLNGCIDDESLTASTNNCYEGVSFSFDTMDMELEDEDVDVGIHALRFTWKQLATLTKQKNDHTIN</sequence>
<dbReference type="EMBL" id="JAJSOF020000009">
    <property type="protein sequence ID" value="KAJ4446762.1"/>
    <property type="molecule type" value="Genomic_DNA"/>
</dbReference>
<dbReference type="Proteomes" id="UP001148838">
    <property type="component" value="Unassembled WGS sequence"/>
</dbReference>
<evidence type="ECO:0000313" key="2">
    <source>
        <dbReference type="Proteomes" id="UP001148838"/>
    </source>
</evidence>
<comment type="caution">
    <text evidence="1">The sequence shown here is derived from an EMBL/GenBank/DDBJ whole genome shotgun (WGS) entry which is preliminary data.</text>
</comment>